<organism evidence="1">
    <name type="scientific">Callorhinchus milii</name>
    <name type="common">Ghost shark</name>
    <dbReference type="NCBI Taxonomy" id="7868"/>
    <lineage>
        <taxon>Eukaryota</taxon>
        <taxon>Metazoa</taxon>
        <taxon>Chordata</taxon>
        <taxon>Craniata</taxon>
        <taxon>Vertebrata</taxon>
        <taxon>Chondrichthyes</taxon>
        <taxon>Holocephali</taxon>
        <taxon>Chimaeriformes</taxon>
        <taxon>Callorhinchidae</taxon>
        <taxon>Callorhinchus</taxon>
    </lineage>
</organism>
<dbReference type="EMBL" id="JW881154">
    <property type="protein sequence ID" value="AFP13671.1"/>
    <property type="molecule type" value="mRNA"/>
</dbReference>
<accession>V9LJH6</accession>
<proteinExistence type="evidence at transcript level"/>
<protein>
    <submittedName>
        <fullName evidence="1">Uncharacterized protein</fullName>
    </submittedName>
</protein>
<feature type="non-terminal residue" evidence="1">
    <location>
        <position position="1"/>
    </location>
</feature>
<dbReference type="AlphaFoldDB" id="V9LJH6"/>
<evidence type="ECO:0000313" key="1">
    <source>
        <dbReference type="EMBL" id="AFP13671.1"/>
    </source>
</evidence>
<name>V9LJH6_CALMI</name>
<sequence>PPLYFKAYKKYFQIIGETILGDYVQIWSPQDKKDMAEIEKIKRRATRMIEGMEGPNYEERLRAIVHVHSGKETIERQCDHCLKDCKGARQCKS</sequence>
<reference evidence="1" key="1">
    <citation type="journal article" date="2014" name="Nature">
        <title>Elephant shark genome provides unique insights into gnathostome evolution.</title>
        <authorList>
            <consortium name="International Elephant Shark Genome Sequencing Consortium"/>
            <person name="Venkatesh B."/>
            <person name="Lee A.P."/>
            <person name="Ravi V."/>
            <person name="Maurya A.K."/>
            <person name="Lian M.M."/>
            <person name="Swann J.B."/>
            <person name="Ohta Y."/>
            <person name="Flajnik M.F."/>
            <person name="Sutoh Y."/>
            <person name="Kasahara M."/>
            <person name="Hoon S."/>
            <person name="Gangu V."/>
            <person name="Roy S.W."/>
            <person name="Irimia M."/>
            <person name="Korzh V."/>
            <person name="Kondrychyn I."/>
            <person name="Lim Z.W."/>
            <person name="Tay B.H."/>
            <person name="Tohari S."/>
            <person name="Kong K.W."/>
            <person name="Ho S."/>
            <person name="Lorente-Galdos B."/>
            <person name="Quilez J."/>
            <person name="Marques-Bonet T."/>
            <person name="Raney B.J."/>
            <person name="Ingham P.W."/>
            <person name="Tay A."/>
            <person name="Hillier L.W."/>
            <person name="Minx P."/>
            <person name="Boehm T."/>
            <person name="Wilson R.K."/>
            <person name="Brenner S."/>
            <person name="Warren W.C."/>
        </authorList>
    </citation>
    <scope>NUCLEOTIDE SEQUENCE</scope>
    <source>
        <tissue evidence="1">Liver</tissue>
    </source>
</reference>